<keyword evidence="2 8" id="KW-0808">Transferase</keyword>
<dbReference type="EC" id="2.7.8.7" evidence="8"/>
<evidence type="ECO:0000256" key="1">
    <source>
        <dbReference type="ARBA" id="ARBA00022516"/>
    </source>
</evidence>
<evidence type="ECO:0000256" key="7">
    <source>
        <dbReference type="ARBA" id="ARBA00023160"/>
    </source>
</evidence>
<feature type="binding site" evidence="8">
    <location>
        <position position="8"/>
    </location>
    <ligand>
        <name>Mg(2+)</name>
        <dbReference type="ChEBI" id="CHEBI:18420"/>
    </ligand>
</feature>
<evidence type="ECO:0000313" key="11">
    <source>
        <dbReference type="Proteomes" id="UP000571017"/>
    </source>
</evidence>
<dbReference type="EMBL" id="JACEFG010000004">
    <property type="protein sequence ID" value="MBA2176792.1"/>
    <property type="molecule type" value="Genomic_DNA"/>
</dbReference>
<keyword evidence="8" id="KW-0963">Cytoplasm</keyword>
<comment type="similarity">
    <text evidence="8">Belongs to the P-Pant transferase superfamily. AcpS family.</text>
</comment>
<dbReference type="InterPro" id="IPR037143">
    <property type="entry name" value="4-PPantetheinyl_Trfase_dom_sf"/>
</dbReference>
<evidence type="ECO:0000256" key="3">
    <source>
        <dbReference type="ARBA" id="ARBA00022723"/>
    </source>
</evidence>
<dbReference type="Proteomes" id="UP000571017">
    <property type="component" value="Unassembled WGS sequence"/>
</dbReference>
<evidence type="ECO:0000256" key="5">
    <source>
        <dbReference type="ARBA" id="ARBA00022842"/>
    </source>
</evidence>
<organism evidence="10 11">
    <name type="scientific">Halobacillus locisalis</name>
    <dbReference type="NCBI Taxonomy" id="220753"/>
    <lineage>
        <taxon>Bacteria</taxon>
        <taxon>Bacillati</taxon>
        <taxon>Bacillota</taxon>
        <taxon>Bacilli</taxon>
        <taxon>Bacillales</taxon>
        <taxon>Bacillaceae</taxon>
        <taxon>Halobacillus</taxon>
    </lineage>
</organism>
<dbReference type="InterPro" id="IPR004568">
    <property type="entry name" value="Ppantetheine-prot_Trfase_dom"/>
</dbReference>
<dbReference type="InterPro" id="IPR002582">
    <property type="entry name" value="ACPS"/>
</dbReference>
<evidence type="ECO:0000256" key="4">
    <source>
        <dbReference type="ARBA" id="ARBA00022832"/>
    </source>
</evidence>
<comment type="catalytic activity">
    <reaction evidence="8">
        <text>apo-[ACP] + CoA = holo-[ACP] + adenosine 3',5'-bisphosphate + H(+)</text>
        <dbReference type="Rhea" id="RHEA:12068"/>
        <dbReference type="Rhea" id="RHEA-COMP:9685"/>
        <dbReference type="Rhea" id="RHEA-COMP:9690"/>
        <dbReference type="ChEBI" id="CHEBI:15378"/>
        <dbReference type="ChEBI" id="CHEBI:29999"/>
        <dbReference type="ChEBI" id="CHEBI:57287"/>
        <dbReference type="ChEBI" id="CHEBI:58343"/>
        <dbReference type="ChEBI" id="CHEBI:64479"/>
        <dbReference type="EC" id="2.7.8.7"/>
    </reaction>
</comment>
<keyword evidence="5 8" id="KW-0460">Magnesium</keyword>
<comment type="function">
    <text evidence="8">Transfers the 4'-phosphopantetheine moiety from coenzyme A to a Ser of acyl-carrier-protein.</text>
</comment>
<keyword evidence="1 8" id="KW-0444">Lipid biosynthesis</keyword>
<keyword evidence="4 8" id="KW-0276">Fatty acid metabolism</keyword>
<dbReference type="RefSeq" id="WP_181473843.1">
    <property type="nucleotide sequence ID" value="NZ_JACEFG010000004.1"/>
</dbReference>
<dbReference type="GO" id="GO:0006633">
    <property type="term" value="P:fatty acid biosynthetic process"/>
    <property type="evidence" value="ECO:0007669"/>
    <property type="project" value="UniProtKB-UniRule"/>
</dbReference>
<comment type="caution">
    <text evidence="10">The sequence shown here is derived from an EMBL/GenBank/DDBJ whole genome shotgun (WGS) entry which is preliminary data.</text>
</comment>
<evidence type="ECO:0000313" key="10">
    <source>
        <dbReference type="EMBL" id="MBA2176792.1"/>
    </source>
</evidence>
<comment type="subcellular location">
    <subcellularLocation>
        <location evidence="8">Cytoplasm</location>
    </subcellularLocation>
</comment>
<reference evidence="10 11" key="1">
    <citation type="journal article" date="2004" name="Extremophiles">
        <title>Halobacillus locisalis sp. nov., a halophilic bacterium isolated from a marine solar saltern of the Yellow Sea in Korea.</title>
        <authorList>
            <person name="Yoon J.H."/>
            <person name="Kang K.H."/>
            <person name="Oh T.K."/>
            <person name="Park Y.H."/>
        </authorList>
    </citation>
    <scope>NUCLEOTIDE SEQUENCE [LARGE SCALE GENOMIC DNA]</scope>
    <source>
        <strain evidence="10 11">KCTC 3788</strain>
    </source>
</reference>
<dbReference type="GO" id="GO:0008897">
    <property type="term" value="F:holo-[acyl-carrier-protein] synthase activity"/>
    <property type="evidence" value="ECO:0007669"/>
    <property type="project" value="UniProtKB-UniRule"/>
</dbReference>
<evidence type="ECO:0000256" key="6">
    <source>
        <dbReference type="ARBA" id="ARBA00023098"/>
    </source>
</evidence>
<comment type="cofactor">
    <cofactor evidence="8">
        <name>Mg(2+)</name>
        <dbReference type="ChEBI" id="CHEBI:18420"/>
    </cofactor>
</comment>
<dbReference type="Gene3D" id="3.90.470.20">
    <property type="entry name" value="4'-phosphopantetheinyl transferase domain"/>
    <property type="match status" value="1"/>
</dbReference>
<dbReference type="HAMAP" id="MF_00101">
    <property type="entry name" value="AcpS"/>
    <property type="match status" value="1"/>
</dbReference>
<dbReference type="SUPFAM" id="SSF56214">
    <property type="entry name" value="4'-phosphopantetheinyl transferase"/>
    <property type="match status" value="1"/>
</dbReference>
<dbReference type="NCBIfam" id="TIGR00556">
    <property type="entry name" value="pantethn_trn"/>
    <property type="match status" value="1"/>
</dbReference>
<dbReference type="GO" id="GO:0005737">
    <property type="term" value="C:cytoplasm"/>
    <property type="evidence" value="ECO:0007669"/>
    <property type="project" value="UniProtKB-SubCell"/>
</dbReference>
<dbReference type="Pfam" id="PF01648">
    <property type="entry name" value="ACPS"/>
    <property type="match status" value="1"/>
</dbReference>
<dbReference type="NCBIfam" id="TIGR00516">
    <property type="entry name" value="acpS"/>
    <property type="match status" value="1"/>
</dbReference>
<keyword evidence="3 8" id="KW-0479">Metal-binding</keyword>
<evidence type="ECO:0000259" key="9">
    <source>
        <dbReference type="Pfam" id="PF01648"/>
    </source>
</evidence>
<keyword evidence="11" id="KW-1185">Reference proteome</keyword>
<feature type="domain" description="4'-phosphopantetheinyl transferase" evidence="9">
    <location>
        <begin position="4"/>
        <end position="111"/>
    </location>
</feature>
<keyword evidence="6 8" id="KW-0443">Lipid metabolism</keyword>
<feature type="binding site" evidence="8">
    <location>
        <position position="58"/>
    </location>
    <ligand>
        <name>Mg(2+)</name>
        <dbReference type="ChEBI" id="CHEBI:18420"/>
    </ligand>
</feature>
<dbReference type="GO" id="GO:0000287">
    <property type="term" value="F:magnesium ion binding"/>
    <property type="evidence" value="ECO:0007669"/>
    <property type="project" value="UniProtKB-UniRule"/>
</dbReference>
<protein>
    <recommendedName>
        <fullName evidence="8">Holo-[acyl-carrier-protein] synthase</fullName>
        <shortName evidence="8">Holo-ACP synthase</shortName>
        <ecNumber evidence="8">2.7.8.7</ecNumber>
    </recommendedName>
    <alternativeName>
        <fullName evidence="8">4'-phosphopantetheinyl transferase AcpS</fullName>
    </alternativeName>
</protein>
<proteinExistence type="inferred from homology"/>
<evidence type="ECO:0000256" key="8">
    <source>
        <dbReference type="HAMAP-Rule" id="MF_00101"/>
    </source>
</evidence>
<dbReference type="AlphaFoldDB" id="A0A838CXC0"/>
<sequence length="122" mass="13659">MIKGIGIDLIELDRINQSIKRNSRFVQRILTAAEYERYQTLNERRKVEFVAGRFAAKEAFAKSVGTGIGKLSFQDIEILPDRQGAPCMKVRGYGDFNIWVSVSHSAKQAVAQVVVETKPDAT</sequence>
<name>A0A838CXC0_9BACI</name>
<accession>A0A838CXC0</accession>
<evidence type="ECO:0000256" key="2">
    <source>
        <dbReference type="ARBA" id="ARBA00022679"/>
    </source>
</evidence>
<keyword evidence="7 8" id="KW-0275">Fatty acid biosynthesis</keyword>
<dbReference type="InterPro" id="IPR008278">
    <property type="entry name" value="4-PPantetheinyl_Trfase_dom"/>
</dbReference>
<gene>
    <name evidence="8" type="primary">acpS</name>
    <name evidence="10" type="ORF">H0266_18025</name>
</gene>